<proteinExistence type="predicted"/>
<evidence type="ECO:0000256" key="2">
    <source>
        <dbReference type="ARBA" id="ARBA00023125"/>
    </source>
</evidence>
<dbReference type="InterPro" id="IPR015927">
    <property type="entry name" value="Peptidase_S24_S26A/B/C"/>
</dbReference>
<dbReference type="InterPro" id="IPR001387">
    <property type="entry name" value="Cro/C1-type_HTH"/>
</dbReference>
<dbReference type="OrthoDB" id="9791537at2"/>
<dbReference type="Pfam" id="PF00717">
    <property type="entry name" value="Peptidase_S24"/>
    <property type="match status" value="1"/>
</dbReference>
<gene>
    <name evidence="5" type="ORF">SCTVLC_1146</name>
</gene>
<feature type="domain" description="HTH cro/C1-type" evidence="4">
    <location>
        <begin position="8"/>
        <end position="63"/>
    </location>
</feature>
<dbReference type="AlphaFoldDB" id="A0A068RDG1"/>
<dbReference type="SUPFAM" id="SSF47413">
    <property type="entry name" value="lambda repressor-like DNA-binding domains"/>
    <property type="match status" value="1"/>
</dbReference>
<keyword evidence="1" id="KW-0805">Transcription regulation</keyword>
<keyword evidence="2" id="KW-0238">DNA-binding</keyword>
<protein>
    <submittedName>
        <fullName evidence="5">Helix-turn-helix/Peptidase S24-like domain-containing protein</fullName>
    </submittedName>
</protein>
<dbReference type="InterPro" id="IPR010982">
    <property type="entry name" value="Lambda_DNA-bd_dom_sf"/>
</dbReference>
<reference evidence="5" key="1">
    <citation type="submission" date="2013-06" db="EMBL/GenBank/DDBJ databases">
        <authorList>
            <person name="Mazano-Marin A."/>
        </authorList>
    </citation>
    <scope>NUCLEOTIDE SEQUENCE</scope>
    <source>
        <strain evidence="5">SCt-VLC</strain>
    </source>
</reference>
<dbReference type="SMART" id="SM00530">
    <property type="entry name" value="HTH_XRE"/>
    <property type="match status" value="1"/>
</dbReference>
<evidence type="ECO:0000256" key="3">
    <source>
        <dbReference type="ARBA" id="ARBA00023163"/>
    </source>
</evidence>
<dbReference type="InterPro" id="IPR039418">
    <property type="entry name" value="LexA-like"/>
</dbReference>
<evidence type="ECO:0000313" key="5">
    <source>
        <dbReference type="EMBL" id="CDG47865.1"/>
    </source>
</evidence>
<dbReference type="PROSITE" id="PS50943">
    <property type="entry name" value="HTH_CROC1"/>
    <property type="match status" value="1"/>
</dbReference>
<dbReference type="PANTHER" id="PTHR40661:SF3">
    <property type="entry name" value="FELS-1 PROPHAGE TRANSCRIPTIONAL REGULATOR"/>
    <property type="match status" value="1"/>
</dbReference>
<dbReference type="CDD" id="cd00093">
    <property type="entry name" value="HTH_XRE"/>
    <property type="match status" value="1"/>
</dbReference>
<dbReference type="InterPro" id="IPR036286">
    <property type="entry name" value="LexA/Signal_pep-like_sf"/>
</dbReference>
<sequence length="209" mass="23306">METVGQRIKRLREALKISQAELAARCGWASQSRIGNYETGSRKVKVEDAVVIASVLDVSPGELLFGTPDNAVFIKQQGREIPLVSYVQAGTFTEIENVLSPEGVLDTIIFNENISELGFALRVKGDSMEPEFREGDTIIIDPAVNPLPGEFVVAKNGDHEATFKKYRPKANGHCELIPLNPDYHTIDSEKQPLQIIGTMIEHRIHRRKR</sequence>
<dbReference type="Gene3D" id="2.10.109.10">
    <property type="entry name" value="Umud Fragment, subunit A"/>
    <property type="match status" value="1"/>
</dbReference>
<keyword evidence="3" id="KW-0804">Transcription</keyword>
<organism evidence="5">
    <name type="scientific">Serratia symbiotica SCt-VLC</name>
    <dbReference type="NCBI Taxonomy" id="1347341"/>
    <lineage>
        <taxon>Bacteria</taxon>
        <taxon>Pseudomonadati</taxon>
        <taxon>Pseudomonadota</taxon>
        <taxon>Gammaproteobacteria</taxon>
        <taxon>Enterobacterales</taxon>
        <taxon>Yersiniaceae</taxon>
        <taxon>Serratia</taxon>
        <taxon>Serratia symbiotica</taxon>
    </lineage>
</organism>
<dbReference type="CDD" id="cd06529">
    <property type="entry name" value="S24_LexA-like"/>
    <property type="match status" value="1"/>
</dbReference>
<dbReference type="RefSeq" id="WP_061770295.1">
    <property type="nucleotide sequence ID" value="NZ_FR904233.1"/>
</dbReference>
<evidence type="ECO:0000256" key="1">
    <source>
        <dbReference type="ARBA" id="ARBA00023015"/>
    </source>
</evidence>
<evidence type="ECO:0000259" key="4">
    <source>
        <dbReference type="PROSITE" id="PS50943"/>
    </source>
</evidence>
<dbReference type="PANTHER" id="PTHR40661">
    <property type="match status" value="1"/>
</dbReference>
<dbReference type="GO" id="GO:0003677">
    <property type="term" value="F:DNA binding"/>
    <property type="evidence" value="ECO:0007669"/>
    <property type="project" value="UniProtKB-KW"/>
</dbReference>
<dbReference type="SUPFAM" id="SSF51306">
    <property type="entry name" value="LexA/Signal peptidase"/>
    <property type="match status" value="1"/>
</dbReference>
<reference evidence="5" key="2">
    <citation type="journal article" date="2014" name="Genome Biol. Evol.">
        <title>Settling down: the genome of Serratia symbiotica from the aphid Cinara tujafilina zooms in on the process of accommodation to a cooperative intracellular life.</title>
        <authorList>
            <person name="Manzano-Marin A."/>
            <person name="Latorre A."/>
        </authorList>
    </citation>
    <scope>NUCLEOTIDE SEQUENCE</scope>
    <source>
        <strain evidence="5">SCt-VLC</strain>
    </source>
</reference>
<accession>A0A068RDG1</accession>
<dbReference type="Gene3D" id="1.10.260.40">
    <property type="entry name" value="lambda repressor-like DNA-binding domains"/>
    <property type="match status" value="1"/>
</dbReference>
<dbReference type="EMBL" id="FR904233">
    <property type="protein sequence ID" value="CDG47865.1"/>
    <property type="molecule type" value="Genomic_DNA"/>
</dbReference>
<name>A0A068RDG1_9GAMM</name>
<dbReference type="Pfam" id="PF01381">
    <property type="entry name" value="HTH_3"/>
    <property type="match status" value="1"/>
</dbReference>